<proteinExistence type="predicted"/>
<dbReference type="EMBL" id="FMJB01000046">
    <property type="protein sequence ID" value="SCM67313.1"/>
    <property type="molecule type" value="Genomic_DNA"/>
</dbReference>
<evidence type="ECO:0000313" key="3">
    <source>
        <dbReference type="Proteomes" id="UP000184085"/>
    </source>
</evidence>
<evidence type="ECO:0000256" key="1">
    <source>
        <dbReference type="SAM" id="Phobius"/>
    </source>
</evidence>
<keyword evidence="3" id="KW-1185">Reference proteome</keyword>
<accession>A0A1M4MXL2</accession>
<organism evidence="2 3">
    <name type="scientific">Donghicola eburneus</name>
    <dbReference type="NCBI Taxonomy" id="393278"/>
    <lineage>
        <taxon>Bacteria</taxon>
        <taxon>Pseudomonadati</taxon>
        <taxon>Pseudomonadota</taxon>
        <taxon>Alphaproteobacteria</taxon>
        <taxon>Rhodobacterales</taxon>
        <taxon>Roseobacteraceae</taxon>
        <taxon>Donghicola</taxon>
    </lineage>
</organism>
<evidence type="ECO:0000313" key="2">
    <source>
        <dbReference type="EMBL" id="SCM67313.1"/>
    </source>
</evidence>
<sequence length="219" mass="23241">MSSSKSQTHIRGVEASGGGLVGATVGAALAAGSLLVLMWLPAEYGVDLTGFGRKIGLTEMGEIKKQLADEAEAEAATDPQVLARLAEIESQLAALNAKLAGGAAPMSEVPEAPGSDGWRDTWTYTLQPDQGIEAKMEMLKGQTAQFEWRAEGGSLNYDMHGDGAGGEISYDKNRNKTARSGALTAAFEGMHGWYWRNRSDVPVTLTLNLSGDYEYLATP</sequence>
<reference evidence="3" key="1">
    <citation type="submission" date="2016-09" db="EMBL/GenBank/DDBJ databases">
        <authorList>
            <person name="Wibberg D."/>
        </authorList>
    </citation>
    <scope>NUCLEOTIDE SEQUENCE [LARGE SCALE GENOMIC DNA]</scope>
</reference>
<keyword evidence="1" id="KW-0472">Membrane</keyword>
<keyword evidence="1" id="KW-0812">Transmembrane</keyword>
<keyword evidence="1" id="KW-1133">Transmembrane helix</keyword>
<name>A0A1M4MXL2_9RHOB</name>
<dbReference type="AlphaFoldDB" id="A0A1M4MXL2"/>
<dbReference type="Proteomes" id="UP000184085">
    <property type="component" value="Unassembled WGS sequence"/>
</dbReference>
<feature type="transmembrane region" description="Helical" evidence="1">
    <location>
        <begin position="20"/>
        <end position="40"/>
    </location>
</feature>
<dbReference type="RefSeq" id="WP_072705959.1">
    <property type="nucleotide sequence ID" value="NZ_FMJB01000046.1"/>
</dbReference>
<gene>
    <name evidence="2" type="ORF">KARMA_1511</name>
</gene>
<protein>
    <submittedName>
        <fullName evidence="2">Putative anchor protein</fullName>
    </submittedName>
</protein>